<keyword evidence="4 8" id="KW-0479">Metal-binding</keyword>
<keyword evidence="10" id="KW-0472">Membrane</keyword>
<dbReference type="GO" id="GO:0005506">
    <property type="term" value="F:iron ion binding"/>
    <property type="evidence" value="ECO:0007669"/>
    <property type="project" value="InterPro"/>
</dbReference>
<evidence type="ECO:0000313" key="12">
    <source>
        <dbReference type="Proteomes" id="UP000822688"/>
    </source>
</evidence>
<dbReference type="AlphaFoldDB" id="A0A8T0HYS8"/>
<feature type="binding site" description="axial binding residue" evidence="8">
    <location>
        <position position="471"/>
    </location>
    <ligand>
        <name>heme</name>
        <dbReference type="ChEBI" id="CHEBI:30413"/>
    </ligand>
    <ligandPart>
        <name>Fe</name>
        <dbReference type="ChEBI" id="CHEBI:18248"/>
    </ligandPart>
</feature>
<evidence type="ECO:0000313" key="11">
    <source>
        <dbReference type="EMBL" id="KAG0575927.1"/>
    </source>
</evidence>
<dbReference type="PRINTS" id="PR00385">
    <property type="entry name" value="P450"/>
</dbReference>
<evidence type="ECO:0000256" key="6">
    <source>
        <dbReference type="ARBA" id="ARBA00023004"/>
    </source>
</evidence>
<dbReference type="SUPFAM" id="SSF48264">
    <property type="entry name" value="Cytochrome P450"/>
    <property type="match status" value="1"/>
</dbReference>
<evidence type="ECO:0000256" key="4">
    <source>
        <dbReference type="ARBA" id="ARBA00022723"/>
    </source>
</evidence>
<dbReference type="Gene3D" id="1.10.630.10">
    <property type="entry name" value="Cytochrome P450"/>
    <property type="match status" value="1"/>
</dbReference>
<keyword evidence="10" id="KW-0812">Transmembrane</keyword>
<dbReference type="GO" id="GO:0004497">
    <property type="term" value="F:monooxygenase activity"/>
    <property type="evidence" value="ECO:0007669"/>
    <property type="project" value="UniProtKB-KW"/>
</dbReference>
<evidence type="ECO:0000256" key="8">
    <source>
        <dbReference type="PIRSR" id="PIRSR602401-1"/>
    </source>
</evidence>
<keyword evidence="6 8" id="KW-0408">Iron</keyword>
<name>A0A8T0HYS8_CERPU</name>
<evidence type="ECO:0000256" key="3">
    <source>
        <dbReference type="ARBA" id="ARBA00022617"/>
    </source>
</evidence>
<evidence type="ECO:0000256" key="10">
    <source>
        <dbReference type="SAM" id="Phobius"/>
    </source>
</evidence>
<evidence type="ECO:0000256" key="5">
    <source>
        <dbReference type="ARBA" id="ARBA00023002"/>
    </source>
</evidence>
<comment type="caution">
    <text evidence="11">The sequence shown here is derived from an EMBL/GenBank/DDBJ whole genome shotgun (WGS) entry which is preliminary data.</text>
</comment>
<dbReference type="InterPro" id="IPR001128">
    <property type="entry name" value="Cyt_P450"/>
</dbReference>
<dbReference type="CDD" id="cd20618">
    <property type="entry name" value="CYP71_clan"/>
    <property type="match status" value="1"/>
</dbReference>
<dbReference type="GO" id="GO:0020037">
    <property type="term" value="F:heme binding"/>
    <property type="evidence" value="ECO:0007669"/>
    <property type="project" value="InterPro"/>
</dbReference>
<evidence type="ECO:0008006" key="13">
    <source>
        <dbReference type="Google" id="ProtNLM"/>
    </source>
</evidence>
<dbReference type="PROSITE" id="PS00086">
    <property type="entry name" value="CYTOCHROME_P450"/>
    <property type="match status" value="1"/>
</dbReference>
<dbReference type="FunFam" id="1.10.630.10:FF:000126">
    <property type="entry name" value="Predicted protein"/>
    <property type="match status" value="1"/>
</dbReference>
<comment type="cofactor">
    <cofactor evidence="1 8">
        <name>heme</name>
        <dbReference type="ChEBI" id="CHEBI:30413"/>
    </cofactor>
</comment>
<dbReference type="Proteomes" id="UP000822688">
    <property type="component" value="Chromosome 5"/>
</dbReference>
<keyword evidence="3 8" id="KW-0349">Heme</keyword>
<evidence type="ECO:0000256" key="7">
    <source>
        <dbReference type="ARBA" id="ARBA00023033"/>
    </source>
</evidence>
<dbReference type="PANTHER" id="PTHR47944:SF19">
    <property type="entry name" value="CYTOCHROME P450 77A4"/>
    <property type="match status" value="1"/>
</dbReference>
<keyword evidence="5 9" id="KW-0560">Oxidoreductase</keyword>
<dbReference type="Pfam" id="PF00067">
    <property type="entry name" value="p450"/>
    <property type="match status" value="1"/>
</dbReference>
<feature type="transmembrane region" description="Helical" evidence="10">
    <location>
        <begin position="20"/>
        <end position="45"/>
    </location>
</feature>
<dbReference type="InterPro" id="IPR036396">
    <property type="entry name" value="Cyt_P450_sf"/>
</dbReference>
<dbReference type="InterPro" id="IPR002401">
    <property type="entry name" value="Cyt_P450_E_grp-I"/>
</dbReference>
<evidence type="ECO:0000256" key="9">
    <source>
        <dbReference type="RuleBase" id="RU000461"/>
    </source>
</evidence>
<dbReference type="GO" id="GO:0016705">
    <property type="term" value="F:oxidoreductase activity, acting on paired donors, with incorporation or reduction of molecular oxygen"/>
    <property type="evidence" value="ECO:0007669"/>
    <property type="project" value="InterPro"/>
</dbReference>
<dbReference type="PRINTS" id="PR00463">
    <property type="entry name" value="EP450I"/>
</dbReference>
<dbReference type="PANTHER" id="PTHR47944">
    <property type="entry name" value="CYTOCHROME P450 98A9"/>
    <property type="match status" value="1"/>
</dbReference>
<organism evidence="11 12">
    <name type="scientific">Ceratodon purpureus</name>
    <name type="common">Fire moss</name>
    <name type="synonym">Dicranum purpureum</name>
    <dbReference type="NCBI Taxonomy" id="3225"/>
    <lineage>
        <taxon>Eukaryota</taxon>
        <taxon>Viridiplantae</taxon>
        <taxon>Streptophyta</taxon>
        <taxon>Embryophyta</taxon>
        <taxon>Bryophyta</taxon>
        <taxon>Bryophytina</taxon>
        <taxon>Bryopsida</taxon>
        <taxon>Dicranidae</taxon>
        <taxon>Pseudoditrichales</taxon>
        <taxon>Ditrichaceae</taxon>
        <taxon>Ceratodon</taxon>
    </lineage>
</organism>
<evidence type="ECO:0000256" key="2">
    <source>
        <dbReference type="ARBA" id="ARBA00010617"/>
    </source>
</evidence>
<keyword evidence="12" id="KW-1185">Reference proteome</keyword>
<dbReference type="InterPro" id="IPR017972">
    <property type="entry name" value="Cyt_P450_CS"/>
</dbReference>
<dbReference type="EMBL" id="CM026425">
    <property type="protein sequence ID" value="KAG0575927.1"/>
    <property type="molecule type" value="Genomic_DNA"/>
</dbReference>
<reference evidence="11" key="1">
    <citation type="submission" date="2020-06" db="EMBL/GenBank/DDBJ databases">
        <title>WGS assembly of Ceratodon purpureus strain R40.</title>
        <authorList>
            <person name="Carey S.B."/>
            <person name="Jenkins J."/>
            <person name="Shu S."/>
            <person name="Lovell J.T."/>
            <person name="Sreedasyam A."/>
            <person name="Maumus F."/>
            <person name="Tiley G.P."/>
            <person name="Fernandez-Pozo N."/>
            <person name="Barry K."/>
            <person name="Chen C."/>
            <person name="Wang M."/>
            <person name="Lipzen A."/>
            <person name="Daum C."/>
            <person name="Saski C.A."/>
            <person name="Payton A.C."/>
            <person name="Mcbreen J.C."/>
            <person name="Conrad R.E."/>
            <person name="Kollar L.M."/>
            <person name="Olsson S."/>
            <person name="Huttunen S."/>
            <person name="Landis J.B."/>
            <person name="Wickett N.J."/>
            <person name="Johnson M.G."/>
            <person name="Rensing S.A."/>
            <person name="Grimwood J."/>
            <person name="Schmutz J."/>
            <person name="Mcdaniel S.F."/>
        </authorList>
    </citation>
    <scope>NUCLEOTIDE SEQUENCE</scope>
    <source>
        <strain evidence="11">R40</strain>
    </source>
</reference>
<gene>
    <name evidence="11" type="ORF">KC19_5G040800</name>
</gene>
<sequence>MAQSSVTEAGANTAEAFWKSIAWGMSLESATVGVLVVTLVILYFLSLARERKDLPPGPLPWPVVGNLVDLASGGLPHIFLTKLASKYGGLMYLRLGSKPCIVISSAAAAKEMFRKSNEANFSSKNKGLFIEIISDNYRTLAHSPYGPHWRQLRRFVTSELFSPKRHASYQNAREDELRNMMRVLSEDCAKGDALKNLKSWFRELNANLMTKMLFNKSGDACREERMELEQSFEAILTTSMKSAVGDYIPSLRFITKLQGVDRAFKDLRDLWIQIGGKFMELEERRTSRADDHKQFQPDFVDLILAEPLDNGKPMSDTTLALQIMEFLFAGTDTGATVSEWAVAEVIGNPQVLKQAREELDAVVGGDRLMQESDIPNLPFLEAIVKEAFRLHPPVAVTLNRLAVEPAEAWGYTIPAGSQLTVNMYAIHRDPEVYENPDEFNPQRFIDRPEVNHLSGFDSYELIPFGLGRRMCPGANLGNTMVSLMLGNLIHSFDWSLPNEQSLESFRRDNKEERFGVMSTRKEPLVLVARPRDNVASC</sequence>
<keyword evidence="10" id="KW-1133">Transmembrane helix</keyword>
<keyword evidence="7 9" id="KW-0503">Monooxygenase</keyword>
<comment type="similarity">
    <text evidence="2 9">Belongs to the cytochrome P450 family.</text>
</comment>
<proteinExistence type="inferred from homology"/>
<protein>
    <recommendedName>
        <fullName evidence="13">Cytochrome P450</fullName>
    </recommendedName>
</protein>
<accession>A0A8T0HYS8</accession>
<evidence type="ECO:0000256" key="1">
    <source>
        <dbReference type="ARBA" id="ARBA00001971"/>
    </source>
</evidence>